<keyword evidence="8" id="KW-1185">Reference proteome</keyword>
<dbReference type="EC" id="2.1.1.200" evidence="5"/>
<dbReference type="RefSeq" id="WP_119060051.1">
    <property type="nucleotide sequence ID" value="NZ_QXDF01000001.1"/>
</dbReference>
<dbReference type="GO" id="GO:0005829">
    <property type="term" value="C:cytosol"/>
    <property type="evidence" value="ECO:0007669"/>
    <property type="project" value="TreeGrafter"/>
</dbReference>
<evidence type="ECO:0000259" key="6">
    <source>
        <dbReference type="Pfam" id="PF00588"/>
    </source>
</evidence>
<dbReference type="SUPFAM" id="SSF75217">
    <property type="entry name" value="alpha/beta knot"/>
    <property type="match status" value="1"/>
</dbReference>
<dbReference type="InterPro" id="IPR029028">
    <property type="entry name" value="Alpha/beta_knot_MTases"/>
</dbReference>
<evidence type="ECO:0000313" key="7">
    <source>
        <dbReference type="EMBL" id="RIA55099.1"/>
    </source>
</evidence>
<dbReference type="InterPro" id="IPR004384">
    <property type="entry name" value="RNA_MeTrfase_TrmJ/LasT"/>
</dbReference>
<feature type="domain" description="tRNA/rRNA methyltransferase SpoU type" evidence="6">
    <location>
        <begin position="23"/>
        <end position="173"/>
    </location>
</feature>
<evidence type="ECO:0000256" key="3">
    <source>
        <dbReference type="ARBA" id="ARBA00022679"/>
    </source>
</evidence>
<accession>A0A397Q3V9</accession>
<comment type="caution">
    <text evidence="7">The sequence shown here is derived from an EMBL/GenBank/DDBJ whole genome shotgun (WGS) entry which is preliminary data.</text>
</comment>
<proteinExistence type="inferred from homology"/>
<sequence length="275" mass="29869">MPDNNVSHPPAAEGLDGPPTAPAIILVEPQLGDNIGAAARAMANFGLGELRVVAPRDGWPNAAAQSYAANALSIVDNARVFPDLKAAVADLHYVIATTARRRDMTKLVFSPESAAGEMLTRTKARQNCGVLFGKERSGLENDDIAIADAIISAPVVAAFASINLAQAVLLIAYEWRKAWLDAEESGEKTAEPWRQGDAQPATQEELIGFFEQLERELDASGFLRPPEKRPRMVRSIRNMFKRMGATDQEVRTLRGIVASLTRRHEGGSRDNPKMS</sequence>
<dbReference type="CDD" id="cd18093">
    <property type="entry name" value="SpoU-like_TrmJ"/>
    <property type="match status" value="1"/>
</dbReference>
<keyword evidence="5" id="KW-0963">Cytoplasm</keyword>
<evidence type="ECO:0000256" key="2">
    <source>
        <dbReference type="ARBA" id="ARBA00022603"/>
    </source>
</evidence>
<comment type="subcellular location">
    <subcellularLocation>
        <location evidence="5">Cytoplasm</location>
    </subcellularLocation>
</comment>
<dbReference type="PANTHER" id="PTHR42786:SF7">
    <property type="entry name" value="TRNA_RRNA METHYLTRANSFERASE SPOU TYPE DOMAIN-CONTAINING PROTEIN"/>
    <property type="match status" value="1"/>
</dbReference>
<gene>
    <name evidence="5" type="primary">trmJ</name>
    <name evidence="7" type="ORF">BXY53_0152</name>
</gene>
<keyword evidence="4 5" id="KW-0949">S-adenosyl-L-methionine</keyword>
<dbReference type="GO" id="GO:0002128">
    <property type="term" value="P:tRNA nucleoside ribose methylation"/>
    <property type="evidence" value="ECO:0007669"/>
    <property type="project" value="TreeGrafter"/>
</dbReference>
<keyword evidence="2 5" id="KW-0489">Methyltransferase</keyword>
<dbReference type="InterPro" id="IPR001537">
    <property type="entry name" value="SpoU_MeTrfase"/>
</dbReference>
<organism evidence="7 8">
    <name type="scientific">Dichotomicrobium thermohalophilum</name>
    <dbReference type="NCBI Taxonomy" id="933063"/>
    <lineage>
        <taxon>Bacteria</taxon>
        <taxon>Pseudomonadati</taxon>
        <taxon>Pseudomonadota</taxon>
        <taxon>Alphaproteobacteria</taxon>
        <taxon>Hyphomicrobiales</taxon>
        <taxon>Hyphomicrobiaceae</taxon>
        <taxon>Dichotomicrobium</taxon>
    </lineage>
</organism>
<dbReference type="AlphaFoldDB" id="A0A397Q3V9"/>
<comment type="catalytic activity">
    <reaction evidence="5">
        <text>cytidine(32) in tRNA + S-adenosyl-L-methionine = 2'-O-methylcytidine(32) in tRNA + S-adenosyl-L-homocysteine + H(+)</text>
        <dbReference type="Rhea" id="RHEA:42932"/>
        <dbReference type="Rhea" id="RHEA-COMP:10288"/>
        <dbReference type="Rhea" id="RHEA-COMP:10289"/>
        <dbReference type="ChEBI" id="CHEBI:15378"/>
        <dbReference type="ChEBI" id="CHEBI:57856"/>
        <dbReference type="ChEBI" id="CHEBI:59789"/>
        <dbReference type="ChEBI" id="CHEBI:74495"/>
        <dbReference type="ChEBI" id="CHEBI:82748"/>
        <dbReference type="EC" id="2.1.1.200"/>
    </reaction>
</comment>
<dbReference type="Proteomes" id="UP000266273">
    <property type="component" value="Unassembled WGS sequence"/>
</dbReference>
<evidence type="ECO:0000256" key="5">
    <source>
        <dbReference type="RuleBase" id="RU362024"/>
    </source>
</evidence>
<dbReference type="NCBIfam" id="TIGR00050">
    <property type="entry name" value="rRNA_methyl_1"/>
    <property type="match status" value="1"/>
</dbReference>
<dbReference type="Pfam" id="PF00588">
    <property type="entry name" value="SpoU_methylase"/>
    <property type="match status" value="1"/>
</dbReference>
<dbReference type="PIRSF" id="PIRSF004808">
    <property type="entry name" value="LasT"/>
    <property type="match status" value="1"/>
</dbReference>
<name>A0A397Q3V9_9HYPH</name>
<comment type="function">
    <text evidence="5">Catalyzes the formation of 2'O-methylated cytidine (Cm32) or 2'O-methylated uridine (Um32) at position 32 in tRNA.</text>
</comment>
<comment type="catalytic activity">
    <reaction evidence="5">
        <text>uridine(32) in tRNA + S-adenosyl-L-methionine = 2'-O-methyluridine(32) in tRNA + S-adenosyl-L-homocysteine + H(+)</text>
        <dbReference type="Rhea" id="RHEA:42936"/>
        <dbReference type="Rhea" id="RHEA-COMP:10107"/>
        <dbReference type="Rhea" id="RHEA-COMP:10290"/>
        <dbReference type="ChEBI" id="CHEBI:15378"/>
        <dbReference type="ChEBI" id="CHEBI:57856"/>
        <dbReference type="ChEBI" id="CHEBI:59789"/>
        <dbReference type="ChEBI" id="CHEBI:65315"/>
        <dbReference type="ChEBI" id="CHEBI:74478"/>
        <dbReference type="EC" id="2.1.1.200"/>
    </reaction>
</comment>
<dbReference type="GO" id="GO:0003723">
    <property type="term" value="F:RNA binding"/>
    <property type="evidence" value="ECO:0007669"/>
    <property type="project" value="InterPro"/>
</dbReference>
<reference evidence="7 8" key="1">
    <citation type="submission" date="2018-08" db="EMBL/GenBank/DDBJ databases">
        <title>Genomic Encyclopedia of Archaeal and Bacterial Type Strains, Phase II (KMG-II): from individual species to whole genera.</title>
        <authorList>
            <person name="Goeker M."/>
        </authorList>
    </citation>
    <scope>NUCLEOTIDE SEQUENCE [LARGE SCALE GENOMIC DNA]</scope>
    <source>
        <strain evidence="7 8">DSM 5002</strain>
    </source>
</reference>
<keyword evidence="3 7" id="KW-0808">Transferase</keyword>
<dbReference type="GO" id="GO:0106339">
    <property type="term" value="F:tRNA (cytidine(32)-2'-O)-methyltransferase activity"/>
    <property type="evidence" value="ECO:0007669"/>
    <property type="project" value="RHEA"/>
</dbReference>
<dbReference type="EMBL" id="QXDF01000001">
    <property type="protein sequence ID" value="RIA55099.1"/>
    <property type="molecule type" value="Genomic_DNA"/>
</dbReference>
<dbReference type="GO" id="GO:0160206">
    <property type="term" value="F:tRNA (cytidine(32)/uridine(32)-2'-O)-methyltransferase activity"/>
    <property type="evidence" value="ECO:0007669"/>
    <property type="project" value="UniProtKB-EC"/>
</dbReference>
<dbReference type="Gene3D" id="1.10.8.590">
    <property type="match status" value="1"/>
</dbReference>
<dbReference type="OrthoDB" id="9806346at2"/>
<protein>
    <recommendedName>
        <fullName evidence="5">tRNA (cytidine/uridine-2'-O-)-methyltransferase TrmJ</fullName>
        <ecNumber evidence="5">2.1.1.200</ecNumber>
    </recommendedName>
    <alternativeName>
        <fullName evidence="5">tRNA (cytidine(32)/uridine(32)-2'-O)-methyltransferase</fullName>
    </alternativeName>
    <alternativeName>
        <fullName evidence="5">tRNA Cm32/Um32 methyltransferase</fullName>
    </alternativeName>
</protein>
<evidence type="ECO:0000256" key="1">
    <source>
        <dbReference type="ARBA" id="ARBA00007228"/>
    </source>
</evidence>
<evidence type="ECO:0000256" key="4">
    <source>
        <dbReference type="ARBA" id="ARBA00022691"/>
    </source>
</evidence>
<dbReference type="InterPro" id="IPR029026">
    <property type="entry name" value="tRNA_m1G_MTases_N"/>
</dbReference>
<comment type="subunit">
    <text evidence="5">Homodimer.</text>
</comment>
<evidence type="ECO:0000313" key="8">
    <source>
        <dbReference type="Proteomes" id="UP000266273"/>
    </source>
</evidence>
<dbReference type="PANTHER" id="PTHR42786">
    <property type="entry name" value="TRNA/RRNA METHYLTRANSFERASE"/>
    <property type="match status" value="1"/>
</dbReference>
<dbReference type="Gene3D" id="3.40.1280.10">
    <property type="match status" value="1"/>
</dbReference>
<keyword evidence="5" id="KW-0819">tRNA processing</keyword>
<comment type="similarity">
    <text evidence="1">Belongs to the class IV-like SAM-binding methyltransferase superfamily. RNA methyltransferase TrmH family.</text>
</comment>